<dbReference type="RefSeq" id="WP_053927581.1">
    <property type="nucleotide sequence ID" value="NZ_LGKG01000185.1"/>
</dbReference>
<evidence type="ECO:0000313" key="2">
    <source>
        <dbReference type="Proteomes" id="UP000037982"/>
    </source>
</evidence>
<proteinExistence type="predicted"/>
<comment type="caution">
    <text evidence="1">The sequence shown here is derived from an EMBL/GenBank/DDBJ whole genome shotgun (WGS) entry which is preliminary data.</text>
</comment>
<protein>
    <submittedName>
        <fullName evidence="1">Uncharacterized protein</fullName>
    </submittedName>
</protein>
<dbReference type="EMBL" id="LGKG01000185">
    <property type="protein sequence ID" value="KPC59335.1"/>
    <property type="molecule type" value="Genomic_DNA"/>
</dbReference>
<dbReference type="PATRIC" id="fig|66876.3.peg.7787"/>
<name>A0A0N1JVR6_9ACTN</name>
<dbReference type="Proteomes" id="UP000037982">
    <property type="component" value="Unassembled WGS sequence"/>
</dbReference>
<sequence>MARHHHHAYVWLGHGDVLVKPGDAHRRPGHPEFRSAQVMPLECADWLLKPASRIEGTFYEPAEGAGWYCGRLVEYAELFAGSSYVVVPSAERCEGSGQYVETVRILSAGEDRVGGWWVSGDRFLSLNLIACSPHRVRPQYQCPLR</sequence>
<reference evidence="2" key="1">
    <citation type="submission" date="2015-07" db="EMBL/GenBank/DDBJ databases">
        <authorList>
            <person name="Ju K.-S."/>
            <person name="Doroghazi J.R."/>
            <person name="Metcalf W.W."/>
        </authorList>
    </citation>
    <scope>NUCLEOTIDE SEQUENCE [LARGE SCALE GENOMIC DNA]</scope>
    <source>
        <strain evidence="2">NRRL ISP-5002</strain>
    </source>
</reference>
<keyword evidence="2" id="KW-1185">Reference proteome</keyword>
<organism evidence="1 2">
    <name type="scientific">Streptomyces chattanoogensis</name>
    <dbReference type="NCBI Taxonomy" id="66876"/>
    <lineage>
        <taxon>Bacteria</taxon>
        <taxon>Bacillati</taxon>
        <taxon>Actinomycetota</taxon>
        <taxon>Actinomycetes</taxon>
        <taxon>Kitasatosporales</taxon>
        <taxon>Streptomycetaceae</taxon>
        <taxon>Streptomyces</taxon>
    </lineage>
</organism>
<gene>
    <name evidence="1" type="ORF">ADL29_35345</name>
</gene>
<evidence type="ECO:0000313" key="1">
    <source>
        <dbReference type="EMBL" id="KPC59335.1"/>
    </source>
</evidence>
<accession>A0A0N1JVR6</accession>
<dbReference type="AlphaFoldDB" id="A0A0N1JVR6"/>